<dbReference type="EMBL" id="OX459121">
    <property type="protein sequence ID" value="CAI9103488.1"/>
    <property type="molecule type" value="Genomic_DNA"/>
</dbReference>
<keyword evidence="2 3" id="KW-0732">Signal</keyword>
<feature type="signal peptide" evidence="3">
    <location>
        <begin position="1"/>
        <end position="29"/>
    </location>
</feature>
<proteinExistence type="inferred from homology"/>
<dbReference type="GO" id="GO:0006508">
    <property type="term" value="P:proteolysis"/>
    <property type="evidence" value="ECO:0007669"/>
    <property type="project" value="InterPro"/>
</dbReference>
<dbReference type="InterPro" id="IPR010259">
    <property type="entry name" value="S8pro/Inhibitor_I9"/>
</dbReference>
<evidence type="ECO:0000313" key="6">
    <source>
        <dbReference type="EMBL" id="CAI9103488.1"/>
    </source>
</evidence>
<protein>
    <submittedName>
        <fullName evidence="6">OLC1v1001979C1</fullName>
    </submittedName>
</protein>
<reference evidence="6" key="1">
    <citation type="submission" date="2023-03" db="EMBL/GenBank/DDBJ databases">
        <authorList>
            <person name="Julca I."/>
        </authorList>
    </citation>
    <scope>NUCLEOTIDE SEQUENCE</scope>
</reference>
<dbReference type="InterPro" id="IPR041469">
    <property type="entry name" value="Subtilisin-like_FN3"/>
</dbReference>
<dbReference type="Gene3D" id="3.50.30.30">
    <property type="match status" value="1"/>
</dbReference>
<evidence type="ECO:0000259" key="4">
    <source>
        <dbReference type="Pfam" id="PF05922"/>
    </source>
</evidence>
<evidence type="ECO:0000313" key="7">
    <source>
        <dbReference type="Proteomes" id="UP001161247"/>
    </source>
</evidence>
<name>A0AAV1D790_OLDCO</name>
<dbReference type="InterPro" id="IPR045051">
    <property type="entry name" value="SBT"/>
</dbReference>
<gene>
    <name evidence="6" type="ORF">OLC1_LOCUS12640</name>
</gene>
<dbReference type="PANTHER" id="PTHR10795">
    <property type="entry name" value="PROPROTEIN CONVERTASE SUBTILISIN/KEXIN"/>
    <property type="match status" value="1"/>
</dbReference>
<evidence type="ECO:0000256" key="3">
    <source>
        <dbReference type="SAM" id="SignalP"/>
    </source>
</evidence>
<dbReference type="Gene3D" id="3.30.70.80">
    <property type="entry name" value="Peptidase S8 propeptide/proteinase inhibitor I9"/>
    <property type="match status" value="1"/>
</dbReference>
<dbReference type="FunFam" id="3.30.70.80:FF:000003">
    <property type="entry name" value="Subtilisin-like protease SBT1.9"/>
    <property type="match status" value="1"/>
</dbReference>
<dbReference type="InterPro" id="IPR037045">
    <property type="entry name" value="S8pro/Inhibitor_I9_sf"/>
</dbReference>
<organism evidence="6 7">
    <name type="scientific">Oldenlandia corymbosa var. corymbosa</name>
    <dbReference type="NCBI Taxonomy" id="529605"/>
    <lineage>
        <taxon>Eukaryota</taxon>
        <taxon>Viridiplantae</taxon>
        <taxon>Streptophyta</taxon>
        <taxon>Embryophyta</taxon>
        <taxon>Tracheophyta</taxon>
        <taxon>Spermatophyta</taxon>
        <taxon>Magnoliopsida</taxon>
        <taxon>eudicotyledons</taxon>
        <taxon>Gunneridae</taxon>
        <taxon>Pentapetalae</taxon>
        <taxon>asterids</taxon>
        <taxon>lamiids</taxon>
        <taxon>Gentianales</taxon>
        <taxon>Rubiaceae</taxon>
        <taxon>Rubioideae</taxon>
        <taxon>Spermacoceae</taxon>
        <taxon>Hedyotis-Oldenlandia complex</taxon>
        <taxon>Oldenlandia</taxon>
    </lineage>
</organism>
<dbReference type="Gene3D" id="2.60.40.2310">
    <property type="match status" value="1"/>
</dbReference>
<comment type="similarity">
    <text evidence="1">Belongs to the peptidase S8 family.</text>
</comment>
<dbReference type="AlphaFoldDB" id="A0AAV1D790"/>
<dbReference type="Proteomes" id="UP001161247">
    <property type="component" value="Chromosome 4"/>
</dbReference>
<dbReference type="Pfam" id="PF05922">
    <property type="entry name" value="Inhibitor_I9"/>
    <property type="match status" value="1"/>
</dbReference>
<feature type="domain" description="Subtilisin-like protease fibronectin type-III" evidence="5">
    <location>
        <begin position="326"/>
        <end position="428"/>
    </location>
</feature>
<accession>A0AAV1D790</accession>
<dbReference type="GO" id="GO:0004252">
    <property type="term" value="F:serine-type endopeptidase activity"/>
    <property type="evidence" value="ECO:0007669"/>
    <property type="project" value="InterPro"/>
</dbReference>
<evidence type="ECO:0000256" key="1">
    <source>
        <dbReference type="ARBA" id="ARBA00011073"/>
    </source>
</evidence>
<evidence type="ECO:0000256" key="2">
    <source>
        <dbReference type="ARBA" id="ARBA00022729"/>
    </source>
</evidence>
<dbReference type="InterPro" id="IPR036852">
    <property type="entry name" value="Peptidase_S8/S53_dom_sf"/>
</dbReference>
<evidence type="ECO:0000259" key="5">
    <source>
        <dbReference type="Pfam" id="PF17766"/>
    </source>
</evidence>
<feature type="chain" id="PRO_5043841440" evidence="3">
    <location>
        <begin position="30"/>
        <end position="440"/>
    </location>
</feature>
<dbReference type="SUPFAM" id="SSF54897">
    <property type="entry name" value="Protease propeptides/inhibitors"/>
    <property type="match status" value="1"/>
</dbReference>
<dbReference type="CDD" id="cd02120">
    <property type="entry name" value="PA_subtilisin_like"/>
    <property type="match status" value="1"/>
</dbReference>
<feature type="domain" description="Inhibitor I9" evidence="4">
    <location>
        <begin position="33"/>
        <end position="97"/>
    </location>
</feature>
<dbReference type="SUPFAM" id="SSF52743">
    <property type="entry name" value="Subtilisin-like"/>
    <property type="match status" value="1"/>
</dbReference>
<sequence>MERTSTLVSFLVLPVLFFASSFHVDSVMAKRSTYIVHMDKSVMPRAFLSHHEWYSSILNSIKSTPLNTHIYTYDNVLHGFSASLTDEELEFLKKSPGNSGPGLGTSNNGFPWLMTVGAGNFDRWFGGSVTLGNGLSILGWSIYPVSTIVEDLPLVYNKTISGCDSSVLLSSADGIVICDNPNLYFQGEAVSISTVPAVIFFSDDPSMFDQGEFNFQGVAVSTKYKDIVLNYTMNDVKPTATIRFNQTFTGIKPAPAVSDYSSRGPSPNYPNILKPDIFAPGTLVLASWMPTDIIETIGDRNFSSGFNIISGTSITTNNDCSSPSSDINYPSFMALYENGNTTTLSKTFKRTVTNVGNGATKYQAKVVAPKGSVITVDPSELSFQNKMDTQVYSLTIQYQGDTNWTVSFGSLSWVEVGGTHIVKSPIVVSPTDFQSEGLVH</sequence>
<dbReference type="Pfam" id="PF17766">
    <property type="entry name" value="fn3_6"/>
    <property type="match status" value="1"/>
</dbReference>
<dbReference type="Gene3D" id="3.40.50.200">
    <property type="entry name" value="Peptidase S8/S53 domain"/>
    <property type="match status" value="1"/>
</dbReference>
<keyword evidence="7" id="KW-1185">Reference proteome</keyword>